<evidence type="ECO:0000313" key="3">
    <source>
        <dbReference type="Proteomes" id="UP001295684"/>
    </source>
</evidence>
<keyword evidence="1" id="KW-0812">Transmembrane</keyword>
<protein>
    <submittedName>
        <fullName evidence="2">Uncharacterized protein</fullName>
    </submittedName>
</protein>
<keyword evidence="1" id="KW-1133">Transmembrane helix</keyword>
<keyword evidence="1" id="KW-0472">Membrane</keyword>
<sequence length="92" mass="10765">MLIIQWPSCLKHHFLIAQSVSSKSSNHELKDVWDFCAKGRIQSDSEIKYKECGTKISLIYYKVICFFWVLLLLLALILIQLLCYLLICIIEK</sequence>
<dbReference type="AlphaFoldDB" id="A0AAD1Y704"/>
<evidence type="ECO:0000313" key="2">
    <source>
        <dbReference type="EMBL" id="CAI2385839.1"/>
    </source>
</evidence>
<evidence type="ECO:0000256" key="1">
    <source>
        <dbReference type="SAM" id="Phobius"/>
    </source>
</evidence>
<keyword evidence="3" id="KW-1185">Reference proteome</keyword>
<reference evidence="2" key="1">
    <citation type="submission" date="2023-07" db="EMBL/GenBank/DDBJ databases">
        <authorList>
            <consortium name="AG Swart"/>
            <person name="Singh M."/>
            <person name="Singh A."/>
            <person name="Seah K."/>
            <person name="Emmerich C."/>
        </authorList>
    </citation>
    <scope>NUCLEOTIDE SEQUENCE</scope>
    <source>
        <strain evidence="2">DP1</strain>
    </source>
</reference>
<name>A0AAD1Y704_EUPCR</name>
<accession>A0AAD1Y704</accession>
<feature type="transmembrane region" description="Helical" evidence="1">
    <location>
        <begin position="59"/>
        <end position="87"/>
    </location>
</feature>
<gene>
    <name evidence="2" type="ORF">ECRASSUSDP1_LOCUS27426</name>
</gene>
<organism evidence="2 3">
    <name type="scientific">Euplotes crassus</name>
    <dbReference type="NCBI Taxonomy" id="5936"/>
    <lineage>
        <taxon>Eukaryota</taxon>
        <taxon>Sar</taxon>
        <taxon>Alveolata</taxon>
        <taxon>Ciliophora</taxon>
        <taxon>Intramacronucleata</taxon>
        <taxon>Spirotrichea</taxon>
        <taxon>Hypotrichia</taxon>
        <taxon>Euplotida</taxon>
        <taxon>Euplotidae</taxon>
        <taxon>Moneuplotes</taxon>
    </lineage>
</organism>
<comment type="caution">
    <text evidence="2">The sequence shown here is derived from an EMBL/GenBank/DDBJ whole genome shotgun (WGS) entry which is preliminary data.</text>
</comment>
<proteinExistence type="predicted"/>
<dbReference type="EMBL" id="CAMPGE010028299">
    <property type="protein sequence ID" value="CAI2385839.1"/>
    <property type="molecule type" value="Genomic_DNA"/>
</dbReference>
<dbReference type="Proteomes" id="UP001295684">
    <property type="component" value="Unassembled WGS sequence"/>
</dbReference>